<feature type="non-terminal residue" evidence="5">
    <location>
        <position position="1"/>
    </location>
</feature>
<evidence type="ECO:0000256" key="2">
    <source>
        <dbReference type="ARBA" id="ARBA00022840"/>
    </source>
</evidence>
<dbReference type="Pfam" id="PF23562">
    <property type="entry name" value="AMP-binding_C_3"/>
    <property type="match status" value="1"/>
</dbReference>
<evidence type="ECO:0000256" key="1">
    <source>
        <dbReference type="ARBA" id="ARBA00022741"/>
    </source>
</evidence>
<dbReference type="InterPro" id="IPR045851">
    <property type="entry name" value="AMP-bd_C_sf"/>
</dbReference>
<keyword evidence="2" id="KW-0067">ATP-binding</keyword>
<dbReference type="InterPro" id="IPR042099">
    <property type="entry name" value="ANL_N_sf"/>
</dbReference>
<dbReference type="GO" id="GO:0004467">
    <property type="term" value="F:long-chain fatty acid-CoA ligase activity"/>
    <property type="evidence" value="ECO:0007669"/>
    <property type="project" value="UniProtKB-EC"/>
</dbReference>
<keyword evidence="1" id="KW-0547">Nucleotide-binding</keyword>
<comment type="catalytic activity">
    <reaction evidence="3">
        <text>a long-chain fatty acid + ATP + CoA = a long-chain fatty acyl-CoA + AMP + diphosphate</text>
        <dbReference type="Rhea" id="RHEA:15421"/>
        <dbReference type="ChEBI" id="CHEBI:30616"/>
        <dbReference type="ChEBI" id="CHEBI:33019"/>
        <dbReference type="ChEBI" id="CHEBI:57287"/>
        <dbReference type="ChEBI" id="CHEBI:57560"/>
        <dbReference type="ChEBI" id="CHEBI:83139"/>
        <dbReference type="ChEBI" id="CHEBI:456215"/>
        <dbReference type="EC" id="6.2.1.3"/>
    </reaction>
    <physiologicalReaction direction="left-to-right" evidence="3">
        <dbReference type="Rhea" id="RHEA:15422"/>
    </physiologicalReaction>
</comment>
<dbReference type="PANTHER" id="PTHR43272">
    <property type="entry name" value="LONG-CHAIN-FATTY-ACID--COA LIGASE"/>
    <property type="match status" value="1"/>
</dbReference>
<dbReference type="SUPFAM" id="SSF56801">
    <property type="entry name" value="Acetyl-CoA synthetase-like"/>
    <property type="match status" value="1"/>
</dbReference>
<evidence type="ECO:0000313" key="5">
    <source>
        <dbReference type="EMBL" id="GAG13837.1"/>
    </source>
</evidence>
<organism evidence="5">
    <name type="scientific">marine sediment metagenome</name>
    <dbReference type="NCBI Taxonomy" id="412755"/>
    <lineage>
        <taxon>unclassified sequences</taxon>
        <taxon>metagenomes</taxon>
        <taxon>ecological metagenomes</taxon>
    </lineage>
</organism>
<proteinExistence type="predicted"/>
<feature type="domain" description="AMP-dependent synthetase/ligase" evidence="4">
    <location>
        <begin position="10"/>
        <end position="94"/>
    </location>
</feature>
<comment type="caution">
    <text evidence="5">The sequence shown here is derived from an EMBL/GenBank/DDBJ whole genome shotgun (WGS) entry which is preliminary data.</text>
</comment>
<dbReference type="InterPro" id="IPR000873">
    <property type="entry name" value="AMP-dep_synth/lig_dom"/>
</dbReference>
<dbReference type="GO" id="GO:0016020">
    <property type="term" value="C:membrane"/>
    <property type="evidence" value="ECO:0007669"/>
    <property type="project" value="TreeGrafter"/>
</dbReference>
<evidence type="ECO:0000256" key="3">
    <source>
        <dbReference type="ARBA" id="ARBA00024484"/>
    </source>
</evidence>
<name>X0VRS0_9ZZZZ</name>
<accession>X0VRS0</accession>
<dbReference type="Gene3D" id="3.40.50.12780">
    <property type="entry name" value="N-terminal domain of ligase-like"/>
    <property type="match status" value="1"/>
</dbReference>
<evidence type="ECO:0000259" key="4">
    <source>
        <dbReference type="Pfam" id="PF00501"/>
    </source>
</evidence>
<protein>
    <recommendedName>
        <fullName evidence="4">AMP-dependent synthetase/ligase domain-containing protein</fullName>
    </recommendedName>
</protein>
<dbReference type="AlphaFoldDB" id="X0VRS0"/>
<dbReference type="Pfam" id="PF00501">
    <property type="entry name" value="AMP-binding"/>
    <property type="match status" value="1"/>
</dbReference>
<reference evidence="5" key="1">
    <citation type="journal article" date="2014" name="Front. Microbiol.">
        <title>High frequency of phylogenetically diverse reductive dehalogenase-homologous genes in deep subseafloor sedimentary metagenomes.</title>
        <authorList>
            <person name="Kawai M."/>
            <person name="Futagami T."/>
            <person name="Toyoda A."/>
            <person name="Takaki Y."/>
            <person name="Nishi S."/>
            <person name="Hori S."/>
            <person name="Arai W."/>
            <person name="Tsubouchi T."/>
            <person name="Morono Y."/>
            <person name="Uchiyama I."/>
            <person name="Ito T."/>
            <person name="Fujiyama A."/>
            <person name="Inagaki F."/>
            <person name="Takami H."/>
        </authorList>
    </citation>
    <scope>NUCLEOTIDE SEQUENCE</scope>
    <source>
        <strain evidence="5">Expedition CK06-06</strain>
    </source>
</reference>
<gene>
    <name evidence="5" type="ORF">S01H1_34015</name>
</gene>
<dbReference type="Gene3D" id="3.30.300.30">
    <property type="match status" value="1"/>
</dbReference>
<dbReference type="EMBL" id="BARS01021146">
    <property type="protein sequence ID" value="GAG13837.1"/>
    <property type="molecule type" value="Genomic_DNA"/>
</dbReference>
<dbReference type="GO" id="GO:0005524">
    <property type="term" value="F:ATP binding"/>
    <property type="evidence" value="ECO:0007669"/>
    <property type="project" value="UniProtKB-KW"/>
</dbReference>
<sequence>LVFSKVYAKTGGRVRFFLCGGAPLSKDIGEFFYAIGLTIIEGYGLTETSPVITANTFENLKFGTVGKPIPGVDVRIDEGGEIMTKGPNVMNGYYKKEAASREAFEGGWFHTGDIGHFDEEGFLVITDRKKDIIVTSGGKNVAPQPIEGILNLNPYISNALVIGDRRKFISALVVVNFEKLEEYAKFNKIPYETNRDLIKNEKIQYFMEKEVDRATPSLASYEKIKKITLLDREFEIEKGEMTPTLKIKRNIVEEKYRDIIDAMYREE</sequence>
<dbReference type="PANTHER" id="PTHR43272:SF33">
    <property type="entry name" value="AMP-BINDING DOMAIN-CONTAINING PROTEIN-RELATED"/>
    <property type="match status" value="1"/>
</dbReference>